<name>A0A8H7Q4B0_MORIS</name>
<evidence type="ECO:0000259" key="2">
    <source>
        <dbReference type="PROSITE" id="PS51411"/>
    </source>
</evidence>
<feature type="compositionally biased region" description="Polar residues" evidence="1">
    <location>
        <begin position="1"/>
        <end position="12"/>
    </location>
</feature>
<evidence type="ECO:0000313" key="4">
    <source>
        <dbReference type="Proteomes" id="UP000654370"/>
    </source>
</evidence>
<accession>A0A8H7Q4B0</accession>
<dbReference type="Pfam" id="PF04468">
    <property type="entry name" value="PSP1"/>
    <property type="match status" value="1"/>
</dbReference>
<dbReference type="PANTHER" id="PTHR43830">
    <property type="entry name" value="PROTEIN PSP1"/>
    <property type="match status" value="1"/>
</dbReference>
<dbReference type="GO" id="GO:0005737">
    <property type="term" value="C:cytoplasm"/>
    <property type="evidence" value="ECO:0007669"/>
    <property type="project" value="TreeGrafter"/>
</dbReference>
<feature type="region of interest" description="Disordered" evidence="1">
    <location>
        <begin position="170"/>
        <end position="192"/>
    </location>
</feature>
<dbReference type="AlphaFoldDB" id="A0A8H7Q4B0"/>
<organism evidence="3 4">
    <name type="scientific">Mortierella isabellina</name>
    <name type="common">Filamentous fungus</name>
    <name type="synonym">Umbelopsis isabellina</name>
    <dbReference type="NCBI Taxonomy" id="91625"/>
    <lineage>
        <taxon>Eukaryota</taxon>
        <taxon>Fungi</taxon>
        <taxon>Fungi incertae sedis</taxon>
        <taxon>Mucoromycota</taxon>
        <taxon>Mucoromycotina</taxon>
        <taxon>Umbelopsidomycetes</taxon>
        <taxon>Umbelopsidales</taxon>
        <taxon>Umbelopsidaceae</taxon>
        <taxon>Umbelopsis</taxon>
    </lineage>
</organism>
<dbReference type="NCBIfam" id="NF041131">
    <property type="entry name" value="RicT_YaaT_fam"/>
    <property type="match status" value="1"/>
</dbReference>
<dbReference type="Proteomes" id="UP000654370">
    <property type="component" value="Unassembled WGS sequence"/>
</dbReference>
<proteinExistence type="predicted"/>
<sequence length="494" mass="55626">MTSNGDDSSSAGGKTDIFSETSSASPPTTPGPSAAVPSFSYVNDQSWASFQPSNQKSPFDSPSPEVQQDSFANLPHQRRASVEYIWSGSAQPRSSSIWSDGLTKQSIAPVLQDSAFSKDPPFRNYRSFSLAIPNSAKREPMYQNSLPMTSEEDESAFDARFRTLDQSRMTSLPPLDRTNPYSTGSSNWNPVPQVQRDSRLSTDMNAKGLPNFFDNNAAYGPRRFSAASDNLEPYKQSRVLDSQCAMAANLRRHSLAEPLLRGAKEVQAIRQSFGDMSLEEHPVPYPTTTNIPTQHDMLAINEYFDDRRTTQQEMGKGIPFHQVQGPLYTVQFKNNRSDVFYVSEADAASGLQPKCGDHVIVEADRGKDLGTVVMDNVQKDDVSNLQEKLSSTSTREMHSKRIYRLAQPQEIVLLSAKSQDEDKALYLCQSKIARMNLPMEVVSAEYQWDRRKLTFYFNAEKRIDFRDLVRDLFKTYKTRIWMCAMKPINDSNDN</sequence>
<protein>
    <recommendedName>
        <fullName evidence="2">PSP1 C-terminal domain-containing protein</fullName>
    </recommendedName>
</protein>
<evidence type="ECO:0000313" key="3">
    <source>
        <dbReference type="EMBL" id="KAG2186254.1"/>
    </source>
</evidence>
<reference evidence="3" key="1">
    <citation type="submission" date="2020-12" db="EMBL/GenBank/DDBJ databases">
        <title>Metabolic potential, ecology and presence of endohyphal bacteria is reflected in genomic diversity of Mucoromycotina.</title>
        <authorList>
            <person name="Muszewska A."/>
            <person name="Okrasinska A."/>
            <person name="Steczkiewicz K."/>
            <person name="Drgas O."/>
            <person name="Orlowska M."/>
            <person name="Perlinska-Lenart U."/>
            <person name="Aleksandrzak-Piekarczyk T."/>
            <person name="Szatraj K."/>
            <person name="Zielenkiewicz U."/>
            <person name="Pilsyk S."/>
            <person name="Malc E."/>
            <person name="Mieczkowski P."/>
            <person name="Kruszewska J.S."/>
            <person name="Biernat P."/>
            <person name="Pawlowska J."/>
        </authorList>
    </citation>
    <scope>NUCLEOTIDE SEQUENCE</scope>
    <source>
        <strain evidence="3">WA0000067209</strain>
    </source>
</reference>
<dbReference type="PANTHER" id="PTHR43830:SF3">
    <property type="entry name" value="PROTEIN PSP1"/>
    <property type="match status" value="1"/>
</dbReference>
<dbReference type="EMBL" id="JAEPQZ010000001">
    <property type="protein sequence ID" value="KAG2186254.1"/>
    <property type="molecule type" value="Genomic_DNA"/>
</dbReference>
<dbReference type="InterPro" id="IPR047767">
    <property type="entry name" value="PSP1-like"/>
</dbReference>
<dbReference type="PROSITE" id="PS51411">
    <property type="entry name" value="PSP1_C"/>
    <property type="match status" value="1"/>
</dbReference>
<feature type="compositionally biased region" description="Polar residues" evidence="1">
    <location>
        <begin position="179"/>
        <end position="192"/>
    </location>
</feature>
<gene>
    <name evidence="3" type="ORF">INT43_002692</name>
</gene>
<feature type="domain" description="PSP1 C-terminal" evidence="2">
    <location>
        <begin position="400"/>
        <end position="485"/>
    </location>
</feature>
<dbReference type="OrthoDB" id="243127at2759"/>
<keyword evidence="4" id="KW-1185">Reference proteome</keyword>
<feature type="compositionally biased region" description="Polar residues" evidence="1">
    <location>
        <begin position="40"/>
        <end position="71"/>
    </location>
</feature>
<comment type="caution">
    <text evidence="3">The sequence shown here is derived from an EMBL/GenBank/DDBJ whole genome shotgun (WGS) entry which is preliminary data.</text>
</comment>
<feature type="region of interest" description="Disordered" evidence="1">
    <location>
        <begin position="1"/>
        <end position="74"/>
    </location>
</feature>
<feature type="compositionally biased region" description="Low complexity" evidence="1">
    <location>
        <begin position="21"/>
        <end position="38"/>
    </location>
</feature>
<dbReference type="InterPro" id="IPR007557">
    <property type="entry name" value="PSP1_C"/>
</dbReference>
<evidence type="ECO:0000256" key="1">
    <source>
        <dbReference type="SAM" id="MobiDB-lite"/>
    </source>
</evidence>